<dbReference type="EMBL" id="JAHOPC010000002">
    <property type="protein sequence ID" value="MBU8865790.1"/>
    <property type="molecule type" value="Genomic_DNA"/>
</dbReference>
<dbReference type="InterPro" id="IPR008254">
    <property type="entry name" value="Flavodoxin/NO_synth"/>
</dbReference>
<accession>A0ABS6I224</accession>
<proteinExistence type="predicted"/>
<comment type="caution">
    <text evidence="2">The sequence shown here is derived from an EMBL/GenBank/DDBJ whole genome shotgun (WGS) entry which is preliminary data.</text>
</comment>
<name>A0ABS6I224_9MICC</name>
<evidence type="ECO:0000313" key="3">
    <source>
        <dbReference type="Proteomes" id="UP000824166"/>
    </source>
</evidence>
<evidence type="ECO:0000313" key="2">
    <source>
        <dbReference type="EMBL" id="MBU8865790.1"/>
    </source>
</evidence>
<protein>
    <submittedName>
        <fullName evidence="2">Flavodoxin domain-containing protein</fullName>
    </submittedName>
</protein>
<dbReference type="InterPro" id="IPR026816">
    <property type="entry name" value="Flavodoxin_dom"/>
</dbReference>
<reference evidence="2 3" key="1">
    <citation type="submission" date="2021-06" db="EMBL/GenBank/DDBJ databases">
        <authorList>
            <person name="Jeong J.W."/>
        </authorList>
    </citation>
    <scope>NUCLEOTIDE SEQUENCE [LARGE SCALE GENOMIC DNA]</scope>
    <source>
        <strain evidence="2 3">MMS21-TAE1-1</strain>
    </source>
</reference>
<evidence type="ECO:0000259" key="1">
    <source>
        <dbReference type="PROSITE" id="PS50902"/>
    </source>
</evidence>
<gene>
    <name evidence="2" type="ORF">KSW38_05740</name>
</gene>
<organism evidence="2 3">
    <name type="scientific">Paenarthrobacter aromaticivorans</name>
    <dbReference type="NCBI Taxonomy" id="2849150"/>
    <lineage>
        <taxon>Bacteria</taxon>
        <taxon>Bacillati</taxon>
        <taxon>Actinomycetota</taxon>
        <taxon>Actinomycetes</taxon>
        <taxon>Micrococcales</taxon>
        <taxon>Micrococcaceae</taxon>
        <taxon>Paenarthrobacter</taxon>
    </lineage>
</organism>
<keyword evidence="3" id="KW-1185">Reference proteome</keyword>
<dbReference type="PROSITE" id="PS50902">
    <property type="entry name" value="FLAVODOXIN_LIKE"/>
    <property type="match status" value="1"/>
</dbReference>
<dbReference type="Proteomes" id="UP000824166">
    <property type="component" value="Unassembled WGS sequence"/>
</dbReference>
<sequence>MDVLIVYETVYGNTRRVAEAIAAGFSDRGEARTVSVAELTGEEPGACDLLIVGGPTHVHGMSRSSTRRSAINVAAASGSDVPDANLTVGVREWLSQLRPAFQGQKAASFDTRNHGPAFLTGRASKGIATGLRKAGFTLIAEPQSFEVDATPSVGPDQLERATRWGGILAEVLDSAT</sequence>
<dbReference type="RefSeq" id="WP_216923623.1">
    <property type="nucleotide sequence ID" value="NZ_JAHOPC010000002.1"/>
</dbReference>
<feature type="domain" description="Flavodoxin-like" evidence="1">
    <location>
        <begin position="3"/>
        <end position="169"/>
    </location>
</feature>
<dbReference type="Pfam" id="PF12724">
    <property type="entry name" value="Flavodoxin_5"/>
    <property type="match status" value="1"/>
</dbReference>